<dbReference type="PROSITE" id="PS00028">
    <property type="entry name" value="ZINC_FINGER_C2H2_1"/>
    <property type="match status" value="1"/>
</dbReference>
<keyword evidence="7" id="KW-0539">Nucleus</keyword>
<evidence type="ECO:0000256" key="6">
    <source>
        <dbReference type="ARBA" id="ARBA00023163"/>
    </source>
</evidence>
<dbReference type="InterPro" id="IPR052426">
    <property type="entry name" value="Plant_dev_regulator"/>
</dbReference>
<dbReference type="SMART" id="SM00355">
    <property type="entry name" value="ZnF_C2H2"/>
    <property type="match status" value="1"/>
</dbReference>
<keyword evidence="11" id="KW-1185">Reference proteome</keyword>
<accession>A0ABP0WEP8</accession>
<evidence type="ECO:0000313" key="10">
    <source>
        <dbReference type="EMBL" id="CAK9265340.1"/>
    </source>
</evidence>
<organism evidence="10 11">
    <name type="scientific">Sphagnum jensenii</name>
    <dbReference type="NCBI Taxonomy" id="128206"/>
    <lineage>
        <taxon>Eukaryota</taxon>
        <taxon>Viridiplantae</taxon>
        <taxon>Streptophyta</taxon>
        <taxon>Embryophyta</taxon>
        <taxon>Bryophyta</taxon>
        <taxon>Sphagnophytina</taxon>
        <taxon>Sphagnopsida</taxon>
        <taxon>Sphagnales</taxon>
        <taxon>Sphagnaceae</taxon>
        <taxon>Sphagnum</taxon>
    </lineage>
</organism>
<evidence type="ECO:0000256" key="4">
    <source>
        <dbReference type="ARBA" id="ARBA00022833"/>
    </source>
</evidence>
<evidence type="ECO:0000313" key="11">
    <source>
        <dbReference type="Proteomes" id="UP001497444"/>
    </source>
</evidence>
<name>A0ABP0WEP8_9BRYO</name>
<evidence type="ECO:0000256" key="2">
    <source>
        <dbReference type="ARBA" id="ARBA00022723"/>
    </source>
</evidence>
<feature type="domain" description="C2H2-type" evidence="9">
    <location>
        <begin position="38"/>
        <end position="65"/>
    </location>
</feature>
<evidence type="ECO:0000256" key="5">
    <source>
        <dbReference type="ARBA" id="ARBA00023015"/>
    </source>
</evidence>
<keyword evidence="6" id="KW-0804">Transcription</keyword>
<comment type="subcellular location">
    <subcellularLocation>
        <location evidence="1">Nucleus</location>
    </subcellularLocation>
</comment>
<dbReference type="PROSITE" id="PS50157">
    <property type="entry name" value="ZINC_FINGER_C2H2_2"/>
    <property type="match status" value="1"/>
</dbReference>
<dbReference type="Proteomes" id="UP001497444">
    <property type="component" value="Chromosome 17"/>
</dbReference>
<reference evidence="10" key="1">
    <citation type="submission" date="2024-02" db="EMBL/GenBank/DDBJ databases">
        <authorList>
            <consortium name="ELIXIR-Norway"/>
            <consortium name="Elixir Norway"/>
        </authorList>
    </citation>
    <scope>NUCLEOTIDE SEQUENCE</scope>
</reference>
<gene>
    <name evidence="10" type="ORF">CSSPJE1EN1_LOCUS10818</name>
</gene>
<evidence type="ECO:0000259" key="9">
    <source>
        <dbReference type="PROSITE" id="PS50157"/>
    </source>
</evidence>
<keyword evidence="4" id="KW-0862">Zinc</keyword>
<dbReference type="InterPro" id="IPR013087">
    <property type="entry name" value="Znf_C2H2_type"/>
</dbReference>
<dbReference type="SUPFAM" id="SSF57667">
    <property type="entry name" value="beta-beta-alpha zinc fingers"/>
    <property type="match status" value="1"/>
</dbReference>
<evidence type="ECO:0000256" key="1">
    <source>
        <dbReference type="ARBA" id="ARBA00004123"/>
    </source>
</evidence>
<dbReference type="Pfam" id="PF13912">
    <property type="entry name" value="zf-C2H2_6"/>
    <property type="match status" value="1"/>
</dbReference>
<proteinExistence type="predicted"/>
<evidence type="ECO:0000256" key="8">
    <source>
        <dbReference type="PROSITE-ProRule" id="PRU00042"/>
    </source>
</evidence>
<dbReference type="InterPro" id="IPR036236">
    <property type="entry name" value="Znf_C2H2_sf"/>
</dbReference>
<evidence type="ECO:0000256" key="7">
    <source>
        <dbReference type="ARBA" id="ARBA00023242"/>
    </source>
</evidence>
<keyword evidence="2" id="KW-0479">Metal-binding</keyword>
<evidence type="ECO:0000256" key="3">
    <source>
        <dbReference type="ARBA" id="ARBA00022771"/>
    </source>
</evidence>
<keyword evidence="5" id="KW-0805">Transcription regulation</keyword>
<dbReference type="Gene3D" id="3.30.160.60">
    <property type="entry name" value="Classic Zinc Finger"/>
    <property type="match status" value="1"/>
</dbReference>
<dbReference type="PANTHER" id="PTHR45801:SF5">
    <property type="entry name" value="OS05G0286100 PROTEIN"/>
    <property type="match status" value="1"/>
</dbReference>
<dbReference type="PANTHER" id="PTHR45801">
    <property type="entry name" value="OS07G0101800 PROTEIN"/>
    <property type="match status" value="1"/>
</dbReference>
<protein>
    <recommendedName>
        <fullName evidence="9">C2H2-type domain-containing protein</fullName>
    </recommendedName>
</protein>
<keyword evidence="3 8" id="KW-0863">Zinc-finger</keyword>
<dbReference type="EMBL" id="OZ020112">
    <property type="protein sequence ID" value="CAK9265340.1"/>
    <property type="molecule type" value="Genomic_DNA"/>
</dbReference>
<sequence>MVSTPFDSLSVIIPIKYGICEFVGYNSNPWLQWPPSSYSCSFCHREFRTAQALGGHMNVHRRERAAHKNAGQRETSSALAHQPLLAPLVDFFSHGSPANRGSNNNNNNTTAAISSPCTDHCMSSSLELLSQETSISSNSAASSLSLQQSFSSHGNQARDQFFRDSTAAAAGAAGNASCRSLTLVQASENHHHHQRHHHPQLPIKSLDLELRLGHS</sequence>